<feature type="compositionally biased region" description="Basic residues" evidence="6">
    <location>
        <begin position="61"/>
        <end position="70"/>
    </location>
</feature>
<dbReference type="AlphaFoldDB" id="A0A3B0S2Z5"/>
<name>A0A3B0S2Z5_9ZZZZ</name>
<dbReference type="Gene3D" id="3.30.1370.50">
    <property type="entry name" value="R3H-like domain"/>
    <property type="match status" value="1"/>
</dbReference>
<dbReference type="SUPFAM" id="SSF82708">
    <property type="entry name" value="R3H domain"/>
    <property type="match status" value="1"/>
</dbReference>
<dbReference type="EMBL" id="UOEK01000145">
    <property type="protein sequence ID" value="VAV98649.1"/>
    <property type="molecule type" value="Genomic_DNA"/>
</dbReference>
<proteinExistence type="predicted"/>
<keyword evidence="5" id="KW-0961">Cell wall biogenesis/degradation</keyword>
<dbReference type="GO" id="GO:0003723">
    <property type="term" value="F:RNA binding"/>
    <property type="evidence" value="ECO:0007669"/>
    <property type="project" value="UniProtKB-KW"/>
</dbReference>
<feature type="domain" description="R3H" evidence="7">
    <location>
        <begin position="239"/>
        <end position="305"/>
    </location>
</feature>
<evidence type="ECO:0000256" key="3">
    <source>
        <dbReference type="ARBA" id="ARBA00022960"/>
    </source>
</evidence>
<evidence type="ECO:0000256" key="1">
    <source>
        <dbReference type="ARBA" id="ARBA00022490"/>
    </source>
</evidence>
<evidence type="ECO:0000313" key="8">
    <source>
        <dbReference type="EMBL" id="VAV98649.1"/>
    </source>
</evidence>
<dbReference type="CDD" id="cd02644">
    <property type="entry name" value="R3H_jag"/>
    <property type="match status" value="1"/>
</dbReference>
<dbReference type="SMART" id="SM01245">
    <property type="entry name" value="Jag_N"/>
    <property type="match status" value="1"/>
</dbReference>
<dbReference type="InterPro" id="IPR015946">
    <property type="entry name" value="KH_dom-like_a/b"/>
</dbReference>
<evidence type="ECO:0000256" key="6">
    <source>
        <dbReference type="SAM" id="MobiDB-lite"/>
    </source>
</evidence>
<dbReference type="Gene3D" id="3.30.300.20">
    <property type="match status" value="1"/>
</dbReference>
<evidence type="ECO:0000256" key="5">
    <source>
        <dbReference type="ARBA" id="ARBA00023316"/>
    </source>
</evidence>
<dbReference type="PANTHER" id="PTHR35800">
    <property type="entry name" value="PROTEIN JAG"/>
    <property type="match status" value="1"/>
</dbReference>
<dbReference type="PROSITE" id="PS51061">
    <property type="entry name" value="R3H"/>
    <property type="match status" value="1"/>
</dbReference>
<feature type="region of interest" description="Disordered" evidence="6">
    <location>
        <begin position="52"/>
        <end position="156"/>
    </location>
</feature>
<feature type="compositionally biased region" description="Basic and acidic residues" evidence="6">
    <location>
        <begin position="113"/>
        <end position="132"/>
    </location>
</feature>
<dbReference type="Pfam" id="PF01424">
    <property type="entry name" value="R3H"/>
    <property type="match status" value="1"/>
</dbReference>
<evidence type="ECO:0000259" key="7">
    <source>
        <dbReference type="PROSITE" id="PS51061"/>
    </source>
</evidence>
<accession>A0A3B0S2Z5</accession>
<dbReference type="PANTHER" id="PTHR35800:SF1">
    <property type="entry name" value="RNA-BINDING PROTEIN KHPB"/>
    <property type="match status" value="1"/>
</dbReference>
<dbReference type="Pfam" id="PF14804">
    <property type="entry name" value="Jag_N"/>
    <property type="match status" value="1"/>
</dbReference>
<reference evidence="8" key="1">
    <citation type="submission" date="2018-06" db="EMBL/GenBank/DDBJ databases">
        <authorList>
            <person name="Zhirakovskaya E."/>
        </authorList>
    </citation>
    <scope>NUCLEOTIDE SEQUENCE</scope>
</reference>
<dbReference type="InterPro" id="IPR032782">
    <property type="entry name" value="KhpB_N"/>
</dbReference>
<dbReference type="Gene3D" id="3.30.30.80">
    <property type="entry name" value="probable RNA-binding protein from clostridium symbiosum atcc 14940"/>
    <property type="match status" value="1"/>
</dbReference>
<protein>
    <recommendedName>
        <fullName evidence="7">R3H domain-containing protein</fullName>
    </recommendedName>
</protein>
<keyword evidence="2" id="KW-0694">RNA-binding</keyword>
<dbReference type="GO" id="GO:0071555">
    <property type="term" value="P:cell wall organization"/>
    <property type="evidence" value="ECO:0007669"/>
    <property type="project" value="UniProtKB-KW"/>
</dbReference>
<dbReference type="InterPro" id="IPR038008">
    <property type="entry name" value="Jag_KH"/>
</dbReference>
<dbReference type="InterPro" id="IPR001374">
    <property type="entry name" value="R3H_dom"/>
</dbReference>
<dbReference type="InterPro" id="IPR039247">
    <property type="entry name" value="KhpB"/>
</dbReference>
<keyword evidence="4" id="KW-0143">Chaperone</keyword>
<evidence type="ECO:0000256" key="4">
    <source>
        <dbReference type="ARBA" id="ARBA00023186"/>
    </source>
</evidence>
<evidence type="ECO:0000256" key="2">
    <source>
        <dbReference type="ARBA" id="ARBA00022884"/>
    </source>
</evidence>
<organism evidence="8">
    <name type="scientific">hydrothermal vent metagenome</name>
    <dbReference type="NCBI Taxonomy" id="652676"/>
    <lineage>
        <taxon>unclassified sequences</taxon>
        <taxon>metagenomes</taxon>
        <taxon>ecological metagenomes</taxon>
    </lineage>
</organism>
<dbReference type="InterPro" id="IPR038247">
    <property type="entry name" value="Jag_N_dom_sf"/>
</dbReference>
<dbReference type="InterPro" id="IPR036867">
    <property type="entry name" value="R3H_dom_sf"/>
</dbReference>
<sequence length="305" mass="32756">MEWIEIEATTVDEAVAVALKELGLSSRTEATVEVIREGKSGFIGLGRQMAVVKVSKAPSQRGRRRRRGRGKGGSDGDSQSNGGRGGQSRSEKTSGDSSGSSGGGNRNKGGSRSRSENGNRRSEGGRTSEKRQRSSTQSDARTDDEGGERSSGKAVLAEQTEVAADFLRGLLEAFGLEGTVETRNEKDALYIDIEGDQTEALVGPKGTVLQAVHELTRTVVQRKTFGAPRIRLDIAGYAARRRKALQIYSSQLATKVIEDKEETMLEPMNAADRKVVHDAVGEIDGVRSFSEGQEPHRSVVIAPAE</sequence>
<dbReference type="NCBIfam" id="NF041568">
    <property type="entry name" value="Jag_EloR"/>
    <property type="match status" value="1"/>
</dbReference>
<dbReference type="InterPro" id="IPR034079">
    <property type="entry name" value="R3H_KhpB"/>
</dbReference>
<feature type="compositionally biased region" description="Basic and acidic residues" evidence="6">
    <location>
        <begin position="140"/>
        <end position="151"/>
    </location>
</feature>
<dbReference type="CDD" id="cd02414">
    <property type="entry name" value="KH-II_Jag"/>
    <property type="match status" value="1"/>
</dbReference>
<dbReference type="GO" id="GO:0008360">
    <property type="term" value="P:regulation of cell shape"/>
    <property type="evidence" value="ECO:0007669"/>
    <property type="project" value="UniProtKB-KW"/>
</dbReference>
<gene>
    <name evidence="8" type="ORF">MNBD_ACTINO02-2420</name>
</gene>
<keyword evidence="1" id="KW-0963">Cytoplasm</keyword>
<keyword evidence="3" id="KW-0133">Cell shape</keyword>
<dbReference type="SMART" id="SM00393">
    <property type="entry name" value="R3H"/>
    <property type="match status" value="1"/>
</dbReference>